<dbReference type="OrthoDB" id="1683800at2"/>
<dbReference type="eggNOG" id="COG5577">
    <property type="taxonomic scope" value="Bacteria"/>
</dbReference>
<dbReference type="Pfam" id="PF07875">
    <property type="entry name" value="Coat_F"/>
    <property type="match status" value="1"/>
</dbReference>
<organism evidence="1 2">
    <name type="scientific">Ureibacillus manganicus DSM 26584</name>
    <dbReference type="NCBI Taxonomy" id="1384049"/>
    <lineage>
        <taxon>Bacteria</taxon>
        <taxon>Bacillati</taxon>
        <taxon>Bacillota</taxon>
        <taxon>Bacilli</taxon>
        <taxon>Bacillales</taxon>
        <taxon>Caryophanaceae</taxon>
        <taxon>Ureibacillus</taxon>
    </lineage>
</organism>
<dbReference type="STRING" id="1384049.CD29_09095"/>
<dbReference type="EMBL" id="JPVN01000009">
    <property type="protein sequence ID" value="KGR78827.1"/>
    <property type="molecule type" value="Genomic_DNA"/>
</dbReference>
<dbReference type="RefSeq" id="WP_036185502.1">
    <property type="nucleotide sequence ID" value="NZ_AVDA01000009.1"/>
</dbReference>
<evidence type="ECO:0000313" key="1">
    <source>
        <dbReference type="EMBL" id="KGR78827.1"/>
    </source>
</evidence>
<keyword evidence="1" id="KW-0167">Capsid protein</keyword>
<protein>
    <submittedName>
        <fullName evidence="1">Coat protein F</fullName>
    </submittedName>
</protein>
<accession>A0A0A3IVJ0</accession>
<evidence type="ECO:0000313" key="2">
    <source>
        <dbReference type="Proteomes" id="UP000030416"/>
    </source>
</evidence>
<reference evidence="1 2" key="1">
    <citation type="submission" date="2014-02" db="EMBL/GenBank/DDBJ databases">
        <title>Draft genome sequence of Lysinibacillus manganicus DSM 26584T.</title>
        <authorList>
            <person name="Zhang F."/>
            <person name="Wang G."/>
            <person name="Zhang L."/>
        </authorList>
    </citation>
    <scope>NUCLEOTIDE SEQUENCE [LARGE SCALE GENOMIC DNA]</scope>
    <source>
        <strain evidence="1 2">DSM 26584</strain>
    </source>
</reference>
<dbReference type="AlphaFoldDB" id="A0A0A3IVJ0"/>
<gene>
    <name evidence="1" type="ORF">CD29_09095</name>
</gene>
<keyword evidence="2" id="KW-1185">Reference proteome</keyword>
<sequence length="87" mass="9993">MFQDKEMVNDYLAGLNASLTGYANIIAQTNNSELRQTLIQLRNQDESRQRTLYSYALQKGHYKPAAQASEEVVQQLKTQLINEMQNN</sequence>
<dbReference type="Proteomes" id="UP000030416">
    <property type="component" value="Unassembled WGS sequence"/>
</dbReference>
<proteinExistence type="predicted"/>
<comment type="caution">
    <text evidence="1">The sequence shown here is derived from an EMBL/GenBank/DDBJ whole genome shotgun (WGS) entry which is preliminary data.</text>
</comment>
<name>A0A0A3IVJ0_9BACL</name>
<dbReference type="InterPro" id="IPR012851">
    <property type="entry name" value="Spore_coat_CotF-like"/>
</dbReference>
<keyword evidence="1" id="KW-0946">Virion</keyword>